<reference evidence="1 2" key="1">
    <citation type="journal article" date="2023" name="Arcadia Sci">
        <title>De novo assembly of a long-read Amblyomma americanum tick genome.</title>
        <authorList>
            <person name="Chou S."/>
            <person name="Poskanzer K.E."/>
            <person name="Rollins M."/>
            <person name="Thuy-Boun P.S."/>
        </authorList>
    </citation>
    <scope>NUCLEOTIDE SEQUENCE [LARGE SCALE GENOMIC DNA]</scope>
    <source>
        <strain evidence="1">F_SG_1</strain>
        <tissue evidence="1">Salivary glands</tissue>
    </source>
</reference>
<evidence type="ECO:0000313" key="1">
    <source>
        <dbReference type="EMBL" id="KAK8768920.1"/>
    </source>
</evidence>
<name>A0AAQ4E2I0_AMBAM</name>
<feature type="non-terminal residue" evidence="1">
    <location>
        <position position="1"/>
    </location>
</feature>
<organism evidence="1 2">
    <name type="scientific">Amblyomma americanum</name>
    <name type="common">Lone star tick</name>
    <dbReference type="NCBI Taxonomy" id="6943"/>
    <lineage>
        <taxon>Eukaryota</taxon>
        <taxon>Metazoa</taxon>
        <taxon>Ecdysozoa</taxon>
        <taxon>Arthropoda</taxon>
        <taxon>Chelicerata</taxon>
        <taxon>Arachnida</taxon>
        <taxon>Acari</taxon>
        <taxon>Parasitiformes</taxon>
        <taxon>Ixodida</taxon>
        <taxon>Ixodoidea</taxon>
        <taxon>Ixodidae</taxon>
        <taxon>Amblyomminae</taxon>
        <taxon>Amblyomma</taxon>
    </lineage>
</organism>
<keyword evidence="2" id="KW-1185">Reference proteome</keyword>
<dbReference type="EMBL" id="JARKHS020023291">
    <property type="protein sequence ID" value="KAK8768920.1"/>
    <property type="molecule type" value="Genomic_DNA"/>
</dbReference>
<sequence length="103" mass="11584">VVSNAIVTGTENEARAACASSTASTSSRHVVISETMTYTHPDDIKDWSEDMRDWPEIRGPDIVFYLVQTKACDILEAHSFMQRLMQHPAAQQTSARRCTTWQP</sequence>
<accession>A0AAQ4E2I0</accession>
<dbReference type="Proteomes" id="UP001321473">
    <property type="component" value="Unassembled WGS sequence"/>
</dbReference>
<protein>
    <submittedName>
        <fullName evidence="1">Uncharacterized protein</fullName>
    </submittedName>
</protein>
<dbReference type="AlphaFoldDB" id="A0AAQ4E2I0"/>
<gene>
    <name evidence="1" type="ORF">V5799_014615</name>
</gene>
<comment type="caution">
    <text evidence="1">The sequence shown here is derived from an EMBL/GenBank/DDBJ whole genome shotgun (WGS) entry which is preliminary data.</text>
</comment>
<proteinExistence type="predicted"/>
<evidence type="ECO:0000313" key="2">
    <source>
        <dbReference type="Proteomes" id="UP001321473"/>
    </source>
</evidence>